<protein>
    <submittedName>
        <fullName evidence="1">Uncharacterized protein</fullName>
    </submittedName>
</protein>
<organism evidence="1 2">
    <name type="scientific">Zopfia rhizophila CBS 207.26</name>
    <dbReference type="NCBI Taxonomy" id="1314779"/>
    <lineage>
        <taxon>Eukaryota</taxon>
        <taxon>Fungi</taxon>
        <taxon>Dikarya</taxon>
        <taxon>Ascomycota</taxon>
        <taxon>Pezizomycotina</taxon>
        <taxon>Dothideomycetes</taxon>
        <taxon>Dothideomycetes incertae sedis</taxon>
        <taxon>Zopfiaceae</taxon>
        <taxon>Zopfia</taxon>
    </lineage>
</organism>
<dbReference type="Proteomes" id="UP000800200">
    <property type="component" value="Unassembled WGS sequence"/>
</dbReference>
<evidence type="ECO:0000313" key="2">
    <source>
        <dbReference type="Proteomes" id="UP000800200"/>
    </source>
</evidence>
<proteinExistence type="predicted"/>
<dbReference type="EMBL" id="ML994612">
    <property type="protein sequence ID" value="KAF2193891.1"/>
    <property type="molecule type" value="Genomic_DNA"/>
</dbReference>
<dbReference type="AlphaFoldDB" id="A0A6A6ERI0"/>
<evidence type="ECO:0000313" key="1">
    <source>
        <dbReference type="EMBL" id="KAF2193891.1"/>
    </source>
</evidence>
<gene>
    <name evidence="1" type="ORF">K469DRAFT_688984</name>
</gene>
<reference evidence="1" key="1">
    <citation type="journal article" date="2020" name="Stud. Mycol.">
        <title>101 Dothideomycetes genomes: a test case for predicting lifestyles and emergence of pathogens.</title>
        <authorList>
            <person name="Haridas S."/>
            <person name="Albert R."/>
            <person name="Binder M."/>
            <person name="Bloem J."/>
            <person name="Labutti K."/>
            <person name="Salamov A."/>
            <person name="Andreopoulos B."/>
            <person name="Baker S."/>
            <person name="Barry K."/>
            <person name="Bills G."/>
            <person name="Bluhm B."/>
            <person name="Cannon C."/>
            <person name="Castanera R."/>
            <person name="Culley D."/>
            <person name="Daum C."/>
            <person name="Ezra D."/>
            <person name="Gonzalez J."/>
            <person name="Henrissat B."/>
            <person name="Kuo A."/>
            <person name="Liang C."/>
            <person name="Lipzen A."/>
            <person name="Lutzoni F."/>
            <person name="Magnuson J."/>
            <person name="Mondo S."/>
            <person name="Nolan M."/>
            <person name="Ohm R."/>
            <person name="Pangilinan J."/>
            <person name="Park H.-J."/>
            <person name="Ramirez L."/>
            <person name="Alfaro M."/>
            <person name="Sun H."/>
            <person name="Tritt A."/>
            <person name="Yoshinaga Y."/>
            <person name="Zwiers L.-H."/>
            <person name="Turgeon B."/>
            <person name="Goodwin S."/>
            <person name="Spatafora J."/>
            <person name="Crous P."/>
            <person name="Grigoriev I."/>
        </authorList>
    </citation>
    <scope>NUCLEOTIDE SEQUENCE</scope>
    <source>
        <strain evidence="1">CBS 207.26</strain>
    </source>
</reference>
<sequence length="102" mass="10268">MAVVLGCCGCCDTGVPGFRGSGVLGFWGAGVLGCCEKLWVLRVLGCWSAAKSCGCCGCCGAGVLRKVVGAAVVVVLECRGAGVLRNGSDRHNNSPLPDRHGA</sequence>
<name>A0A6A6ERI0_9PEZI</name>
<accession>A0A6A6ERI0</accession>
<keyword evidence="2" id="KW-1185">Reference proteome</keyword>